<keyword evidence="3" id="KW-1185">Reference proteome</keyword>
<evidence type="ECO:0000313" key="2">
    <source>
        <dbReference type="EMBL" id="KOS68693.1"/>
    </source>
</evidence>
<comment type="caution">
    <text evidence="2">The sequence shown here is derived from an EMBL/GenBank/DDBJ whole genome shotgun (WGS) entry which is preliminary data.</text>
</comment>
<feature type="transmembrane region" description="Helical" evidence="1">
    <location>
        <begin position="6"/>
        <end position="31"/>
    </location>
</feature>
<evidence type="ECO:0000313" key="3">
    <source>
        <dbReference type="Proteomes" id="UP000050668"/>
    </source>
</evidence>
<accession>A0ABR5K1P5</accession>
<proteinExistence type="predicted"/>
<keyword evidence="1" id="KW-0472">Membrane</keyword>
<sequence>MGIIILVYYVGLGIGVLFIIVALIFLIVMYVKRKVEFGLTIKMLGAFLMGALILWITIPSLKSVVTKDFEVINGQCTIEITKDGRYTDWSFNMIDTGEQFSFIETPELEAYGKATPYYCEITVTRDHMWEIGYKIYDFKTRKLIDSNNGG</sequence>
<protein>
    <submittedName>
        <fullName evidence="2">Uncharacterized protein</fullName>
    </submittedName>
</protein>
<reference evidence="3" key="1">
    <citation type="submission" date="2015-07" db="EMBL/GenBank/DDBJ databases">
        <title>Fjat-14205 dsm 2895.</title>
        <authorList>
            <person name="Liu B."/>
            <person name="Wang J."/>
            <person name="Zhu Y."/>
            <person name="Liu G."/>
            <person name="Chen Q."/>
            <person name="Chen Z."/>
            <person name="Lan J."/>
            <person name="Che J."/>
            <person name="Ge C."/>
            <person name="Shi H."/>
            <person name="Pan Z."/>
            <person name="Liu X."/>
        </authorList>
    </citation>
    <scope>NUCLEOTIDE SEQUENCE [LARGE SCALE GENOMIC DNA]</scope>
    <source>
        <strain evidence="3">DSM 25560</strain>
    </source>
</reference>
<keyword evidence="1" id="KW-1133">Transmembrane helix</keyword>
<evidence type="ECO:0000256" key="1">
    <source>
        <dbReference type="SAM" id="Phobius"/>
    </source>
</evidence>
<feature type="transmembrane region" description="Helical" evidence="1">
    <location>
        <begin position="43"/>
        <end position="61"/>
    </location>
</feature>
<gene>
    <name evidence="2" type="ORF">AEA09_09165</name>
</gene>
<dbReference type="Proteomes" id="UP000050668">
    <property type="component" value="Unassembled WGS sequence"/>
</dbReference>
<name>A0ABR5K1P5_9BACI</name>
<dbReference type="EMBL" id="LGRV01000003">
    <property type="protein sequence ID" value="KOS68693.1"/>
    <property type="molecule type" value="Genomic_DNA"/>
</dbReference>
<keyword evidence="1" id="KW-0812">Transmembrane</keyword>
<dbReference type="RefSeq" id="WP_053583539.1">
    <property type="nucleotide sequence ID" value="NZ_LGRV01000003.1"/>
</dbReference>
<organism evidence="2 3">
    <name type="scientific">Lysinibacillus contaminans</name>
    <dbReference type="NCBI Taxonomy" id="1293441"/>
    <lineage>
        <taxon>Bacteria</taxon>
        <taxon>Bacillati</taxon>
        <taxon>Bacillota</taxon>
        <taxon>Bacilli</taxon>
        <taxon>Bacillales</taxon>
        <taxon>Bacillaceae</taxon>
        <taxon>Lysinibacillus</taxon>
    </lineage>
</organism>